<gene>
    <name evidence="1" type="ORF">A0H81_01540</name>
</gene>
<dbReference type="Proteomes" id="UP000092993">
    <property type="component" value="Unassembled WGS sequence"/>
</dbReference>
<evidence type="ECO:0000313" key="2">
    <source>
        <dbReference type="Proteomes" id="UP000092993"/>
    </source>
</evidence>
<comment type="caution">
    <text evidence="1">The sequence shown here is derived from an EMBL/GenBank/DDBJ whole genome shotgun (WGS) entry which is preliminary data.</text>
</comment>
<accession>A0A1C7MQS3</accession>
<keyword evidence="2" id="KW-1185">Reference proteome</keyword>
<organism evidence="1 2">
    <name type="scientific">Grifola frondosa</name>
    <name type="common">Maitake</name>
    <name type="synonym">Polyporus frondosus</name>
    <dbReference type="NCBI Taxonomy" id="5627"/>
    <lineage>
        <taxon>Eukaryota</taxon>
        <taxon>Fungi</taxon>
        <taxon>Dikarya</taxon>
        <taxon>Basidiomycota</taxon>
        <taxon>Agaricomycotina</taxon>
        <taxon>Agaricomycetes</taxon>
        <taxon>Polyporales</taxon>
        <taxon>Grifolaceae</taxon>
        <taxon>Grifola</taxon>
    </lineage>
</organism>
<protein>
    <submittedName>
        <fullName evidence="1">Uncharacterized protein</fullName>
    </submittedName>
</protein>
<sequence length="69" mass="7902">MLFTFTQQPDHYIQPSHAAILSMIYDSTNVRRFHQPRCRGQLGALELRIDRTNDFMNTASNALGACGRF</sequence>
<evidence type="ECO:0000313" key="1">
    <source>
        <dbReference type="EMBL" id="OBZ79193.1"/>
    </source>
</evidence>
<dbReference type="AlphaFoldDB" id="A0A1C7MQS3"/>
<reference evidence="1 2" key="1">
    <citation type="submission" date="2016-03" db="EMBL/GenBank/DDBJ databases">
        <title>Whole genome sequencing of Grifola frondosa 9006-11.</title>
        <authorList>
            <person name="Min B."/>
            <person name="Park H."/>
            <person name="Kim J.-G."/>
            <person name="Cho H."/>
            <person name="Oh Y.-L."/>
            <person name="Kong W.-S."/>
            <person name="Choi I.-G."/>
        </authorList>
    </citation>
    <scope>NUCLEOTIDE SEQUENCE [LARGE SCALE GENOMIC DNA]</scope>
    <source>
        <strain evidence="1 2">9006-11</strain>
    </source>
</reference>
<dbReference type="EMBL" id="LUGG01000001">
    <property type="protein sequence ID" value="OBZ79193.1"/>
    <property type="molecule type" value="Genomic_DNA"/>
</dbReference>
<name>A0A1C7MQS3_GRIFR</name>
<proteinExistence type="predicted"/>